<evidence type="ECO:0000256" key="1">
    <source>
        <dbReference type="SAM" id="MobiDB-lite"/>
    </source>
</evidence>
<evidence type="ECO:0000313" key="5">
    <source>
        <dbReference type="Proteomes" id="UP000252355"/>
    </source>
</evidence>
<dbReference type="AlphaFoldDB" id="A0A367ZQV7"/>
<evidence type="ECO:0000259" key="3">
    <source>
        <dbReference type="Pfam" id="PF07883"/>
    </source>
</evidence>
<keyword evidence="2" id="KW-0732">Signal</keyword>
<dbReference type="Pfam" id="PF07883">
    <property type="entry name" value="Cupin_2"/>
    <property type="match status" value="1"/>
</dbReference>
<name>A0A367ZQV7_9BACT</name>
<protein>
    <recommendedName>
        <fullName evidence="3">Cupin type-2 domain-containing protein</fullName>
    </recommendedName>
</protein>
<proteinExistence type="predicted"/>
<dbReference type="EMBL" id="QOQW01000007">
    <property type="protein sequence ID" value="RCK80227.1"/>
    <property type="molecule type" value="Genomic_DNA"/>
</dbReference>
<dbReference type="InterPro" id="IPR053146">
    <property type="entry name" value="QDO-like"/>
</dbReference>
<dbReference type="InterPro" id="IPR013096">
    <property type="entry name" value="Cupin_2"/>
</dbReference>
<evidence type="ECO:0000256" key="2">
    <source>
        <dbReference type="SAM" id="SignalP"/>
    </source>
</evidence>
<reference evidence="4 5" key="1">
    <citation type="submission" date="2018-05" db="EMBL/GenBank/DDBJ databases">
        <title>A metagenomic window into the 2 km-deep terrestrial subsurface aquifer revealed taxonomically and functionally diverse microbial community comprising novel uncultured bacterial lineages.</title>
        <authorList>
            <person name="Kadnikov V.V."/>
            <person name="Mardanov A.V."/>
            <person name="Beletsky A.V."/>
            <person name="Banks D."/>
            <person name="Pimenov N.V."/>
            <person name="Frank Y.A."/>
            <person name="Karnachuk O.V."/>
            <person name="Ravin N.V."/>
        </authorList>
    </citation>
    <scope>NUCLEOTIDE SEQUENCE [LARGE SCALE GENOMIC DNA]</scope>
    <source>
        <strain evidence="4">BY5</strain>
    </source>
</reference>
<dbReference type="PANTHER" id="PTHR36440">
    <property type="entry name" value="PUTATIVE (AFU_ORTHOLOGUE AFUA_8G07350)-RELATED"/>
    <property type="match status" value="1"/>
</dbReference>
<dbReference type="CDD" id="cd02208">
    <property type="entry name" value="cupin_RmlC-like"/>
    <property type="match status" value="1"/>
</dbReference>
<feature type="domain" description="Cupin type-2" evidence="3">
    <location>
        <begin position="92"/>
        <end position="157"/>
    </location>
</feature>
<dbReference type="InterPro" id="IPR014710">
    <property type="entry name" value="RmlC-like_jellyroll"/>
</dbReference>
<evidence type="ECO:0000313" key="4">
    <source>
        <dbReference type="EMBL" id="RCK80227.1"/>
    </source>
</evidence>
<dbReference type="Gene3D" id="2.60.120.10">
    <property type="entry name" value="Jelly Rolls"/>
    <property type="match status" value="1"/>
</dbReference>
<comment type="caution">
    <text evidence="4">The sequence shown here is derived from an EMBL/GenBank/DDBJ whole genome shotgun (WGS) entry which is preliminary data.</text>
</comment>
<dbReference type="Proteomes" id="UP000252355">
    <property type="component" value="Unassembled WGS sequence"/>
</dbReference>
<dbReference type="InterPro" id="IPR011051">
    <property type="entry name" value="RmlC_Cupin_sf"/>
</dbReference>
<feature type="compositionally biased region" description="Basic and acidic residues" evidence="1">
    <location>
        <begin position="186"/>
        <end position="196"/>
    </location>
</feature>
<gene>
    <name evidence="4" type="ORF">OZSIB_3409</name>
</gene>
<feature type="compositionally biased region" description="Pro residues" evidence="1">
    <location>
        <begin position="232"/>
        <end position="243"/>
    </location>
</feature>
<feature type="compositionally biased region" description="Basic and acidic residues" evidence="1">
    <location>
        <begin position="167"/>
        <end position="177"/>
    </location>
</feature>
<organism evidence="4 5">
    <name type="scientific">Candidatus Ozemobacter sibiricus</name>
    <dbReference type="NCBI Taxonomy" id="2268124"/>
    <lineage>
        <taxon>Bacteria</taxon>
        <taxon>Candidatus Ozemobacteria</taxon>
        <taxon>Candidatus Ozemobacterales</taxon>
        <taxon>Candidatus Ozemobacteraceae</taxon>
        <taxon>Candidatus Ozemobacter</taxon>
    </lineage>
</organism>
<feature type="chain" id="PRO_5016851393" description="Cupin type-2 domain-containing protein" evidence="2">
    <location>
        <begin position="38"/>
        <end position="271"/>
    </location>
</feature>
<feature type="signal peptide" evidence="2">
    <location>
        <begin position="1"/>
        <end position="37"/>
    </location>
</feature>
<feature type="region of interest" description="Disordered" evidence="1">
    <location>
        <begin position="165"/>
        <end position="256"/>
    </location>
</feature>
<feature type="compositionally biased region" description="Low complexity" evidence="1">
    <location>
        <begin position="244"/>
        <end position="255"/>
    </location>
</feature>
<sequence>MNTAYTPVRSSAFRQVFPRLGSLLLCTILLALPPDSAAARSKAKPRVPQGDSHHFFAFSDAPYYTSPDQRIGAKLMIDSARVGPTLTALQHLTYLPGAHVKPHRHVYVTEVIYVLKGNLTLRIGQETKVMGPDTTAYIPPQTFHEYRNDSGDVCQFLQFYSPSGPEEEYRNWERPGDKPAAQSDAKAAEPPREKNVVRGPLPPIPGSPLPRLQRVDERTLEGSPSTTSVRLTPPPPVEPPSSPLAPGLASPPTGLQLKTRFERIAPALPRH</sequence>
<dbReference type="SUPFAM" id="SSF51182">
    <property type="entry name" value="RmlC-like cupins"/>
    <property type="match status" value="1"/>
</dbReference>
<dbReference type="PANTHER" id="PTHR36440:SF1">
    <property type="entry name" value="PUTATIVE (AFU_ORTHOLOGUE AFUA_8G07350)-RELATED"/>
    <property type="match status" value="1"/>
</dbReference>
<accession>A0A367ZQV7</accession>